<comment type="domain">
    <text evidence="11">The DHHC domain is required for palmitoyltransferase activity.</text>
</comment>
<organism evidence="13 14">
    <name type="scientific">Symbiochloris irregularis</name>
    <dbReference type="NCBI Taxonomy" id="706552"/>
    <lineage>
        <taxon>Eukaryota</taxon>
        <taxon>Viridiplantae</taxon>
        <taxon>Chlorophyta</taxon>
        <taxon>core chlorophytes</taxon>
        <taxon>Trebouxiophyceae</taxon>
        <taxon>Trebouxiales</taxon>
        <taxon>Trebouxiaceae</taxon>
        <taxon>Symbiochloris</taxon>
    </lineage>
</organism>
<evidence type="ECO:0000313" key="13">
    <source>
        <dbReference type="EMBL" id="KAK9814860.1"/>
    </source>
</evidence>
<comment type="subcellular location">
    <subcellularLocation>
        <location evidence="1">Endomembrane system</location>
        <topology evidence="1">Multi-pass membrane protein</topology>
    </subcellularLocation>
</comment>
<evidence type="ECO:0000256" key="9">
    <source>
        <dbReference type="ARBA" id="ARBA00023315"/>
    </source>
</evidence>
<reference evidence="13 14" key="1">
    <citation type="journal article" date="2024" name="Nat. Commun.">
        <title>Phylogenomics reveals the evolutionary origins of lichenization in chlorophyte algae.</title>
        <authorList>
            <person name="Puginier C."/>
            <person name="Libourel C."/>
            <person name="Otte J."/>
            <person name="Skaloud P."/>
            <person name="Haon M."/>
            <person name="Grisel S."/>
            <person name="Petersen M."/>
            <person name="Berrin J.G."/>
            <person name="Delaux P.M."/>
            <person name="Dal Grande F."/>
            <person name="Keller J."/>
        </authorList>
    </citation>
    <scope>NUCLEOTIDE SEQUENCE [LARGE SCALE GENOMIC DNA]</scope>
    <source>
        <strain evidence="13 14">SAG 2036</strain>
    </source>
</reference>
<keyword evidence="6 11" id="KW-0472">Membrane</keyword>
<dbReference type="InterPro" id="IPR001594">
    <property type="entry name" value="Palmitoyltrfase_DHHC"/>
</dbReference>
<keyword evidence="5 11" id="KW-1133">Transmembrane helix</keyword>
<evidence type="ECO:0000256" key="3">
    <source>
        <dbReference type="ARBA" id="ARBA00022679"/>
    </source>
</evidence>
<keyword evidence="4 11" id="KW-0812">Transmembrane</keyword>
<sequence>MPSLRSSPAKSARAKEGHIALCLGVYILFLAVSGFAEGIRSLPWWYQLCLAVILVVTLVSLAFTHLTDPGSLKPQPLEDPLIRQLEEGIAETQDSYNYVKDSKGQWMRTPSGRKCQEKYCNTCHIWRTPRASHCNTCGLCMERFDHHCGVVGNCVALANHRFFVSMLWWGWAGCALLLAGVIWRLRRLGFPSDETWRNAETYILFILGFVYFYNCFLILFAVAHCGSILCDVTTKELVSTRGTEFESLDPPCCGTRTPCNLSRAWARICCAPVAWRQSWSAKGVADSPQQDAI</sequence>
<dbReference type="PANTHER" id="PTHR22883:SF43">
    <property type="entry name" value="PALMITOYLTRANSFERASE APP"/>
    <property type="match status" value="1"/>
</dbReference>
<comment type="caution">
    <text evidence="13">The sequence shown here is derived from an EMBL/GenBank/DDBJ whole genome shotgun (WGS) entry which is preliminary data.</text>
</comment>
<dbReference type="Pfam" id="PF01529">
    <property type="entry name" value="DHHC"/>
    <property type="match status" value="1"/>
</dbReference>
<evidence type="ECO:0000256" key="5">
    <source>
        <dbReference type="ARBA" id="ARBA00022989"/>
    </source>
</evidence>
<dbReference type="EMBL" id="JALJOQ010000001">
    <property type="protein sequence ID" value="KAK9814860.1"/>
    <property type="molecule type" value="Genomic_DNA"/>
</dbReference>
<dbReference type="GO" id="GO:0006612">
    <property type="term" value="P:protein targeting to membrane"/>
    <property type="evidence" value="ECO:0007669"/>
    <property type="project" value="TreeGrafter"/>
</dbReference>
<comment type="similarity">
    <text evidence="2 11">Belongs to the DHHC palmitoyltransferase family.</text>
</comment>
<evidence type="ECO:0000256" key="6">
    <source>
        <dbReference type="ARBA" id="ARBA00023136"/>
    </source>
</evidence>
<dbReference type="GO" id="GO:0005783">
    <property type="term" value="C:endoplasmic reticulum"/>
    <property type="evidence" value="ECO:0007669"/>
    <property type="project" value="TreeGrafter"/>
</dbReference>
<evidence type="ECO:0000256" key="1">
    <source>
        <dbReference type="ARBA" id="ARBA00004127"/>
    </source>
</evidence>
<evidence type="ECO:0000256" key="8">
    <source>
        <dbReference type="ARBA" id="ARBA00023288"/>
    </source>
</evidence>
<keyword evidence="14" id="KW-1185">Reference proteome</keyword>
<feature type="transmembrane region" description="Helical" evidence="11">
    <location>
        <begin position="44"/>
        <end position="63"/>
    </location>
</feature>
<feature type="transmembrane region" description="Helical" evidence="11">
    <location>
        <begin position="202"/>
        <end position="223"/>
    </location>
</feature>
<dbReference type="EC" id="2.3.1.225" evidence="11"/>
<keyword evidence="3 11" id="KW-0808">Transferase</keyword>
<evidence type="ECO:0000256" key="10">
    <source>
        <dbReference type="ARBA" id="ARBA00048048"/>
    </source>
</evidence>
<gene>
    <name evidence="13" type="ORF">WJX73_000445</name>
</gene>
<evidence type="ECO:0000313" key="14">
    <source>
        <dbReference type="Proteomes" id="UP001465755"/>
    </source>
</evidence>
<proteinExistence type="inferred from homology"/>
<evidence type="ECO:0000256" key="7">
    <source>
        <dbReference type="ARBA" id="ARBA00023139"/>
    </source>
</evidence>
<keyword evidence="9 11" id="KW-0012">Acyltransferase</keyword>
<dbReference type="Proteomes" id="UP001465755">
    <property type="component" value="Unassembled WGS sequence"/>
</dbReference>
<dbReference type="GO" id="GO:0019706">
    <property type="term" value="F:protein-cysteine S-palmitoyltransferase activity"/>
    <property type="evidence" value="ECO:0007669"/>
    <property type="project" value="UniProtKB-EC"/>
</dbReference>
<feature type="domain" description="Palmitoyltransferase DHHC" evidence="12">
    <location>
        <begin position="115"/>
        <end position="238"/>
    </location>
</feature>
<keyword evidence="7" id="KW-0564">Palmitate</keyword>
<dbReference type="PANTHER" id="PTHR22883">
    <property type="entry name" value="ZINC FINGER DHHC DOMAIN CONTAINING PROTEIN"/>
    <property type="match status" value="1"/>
</dbReference>
<evidence type="ECO:0000256" key="11">
    <source>
        <dbReference type="RuleBase" id="RU079119"/>
    </source>
</evidence>
<name>A0AAW1PYF9_9CHLO</name>
<accession>A0AAW1PYF9</accession>
<keyword evidence="8" id="KW-0449">Lipoprotein</keyword>
<dbReference type="PROSITE" id="PS50216">
    <property type="entry name" value="DHHC"/>
    <property type="match status" value="1"/>
</dbReference>
<dbReference type="GO" id="GO:0005794">
    <property type="term" value="C:Golgi apparatus"/>
    <property type="evidence" value="ECO:0007669"/>
    <property type="project" value="TreeGrafter"/>
</dbReference>
<dbReference type="AlphaFoldDB" id="A0AAW1PYF9"/>
<evidence type="ECO:0000256" key="2">
    <source>
        <dbReference type="ARBA" id="ARBA00008574"/>
    </source>
</evidence>
<evidence type="ECO:0000259" key="12">
    <source>
        <dbReference type="Pfam" id="PF01529"/>
    </source>
</evidence>
<evidence type="ECO:0000256" key="4">
    <source>
        <dbReference type="ARBA" id="ARBA00022692"/>
    </source>
</evidence>
<feature type="transmembrane region" description="Helical" evidence="11">
    <location>
        <begin position="162"/>
        <end position="182"/>
    </location>
</feature>
<dbReference type="InterPro" id="IPR039859">
    <property type="entry name" value="PFA4/ZDH16/20/ERF2-like"/>
</dbReference>
<protein>
    <recommendedName>
        <fullName evidence="11">S-acyltransferase</fullName>
        <ecNumber evidence="11">2.3.1.225</ecNumber>
    </recommendedName>
    <alternativeName>
        <fullName evidence="11">Palmitoyltransferase</fullName>
    </alternativeName>
</protein>
<comment type="catalytic activity">
    <reaction evidence="10 11">
        <text>L-cysteinyl-[protein] + hexadecanoyl-CoA = S-hexadecanoyl-L-cysteinyl-[protein] + CoA</text>
        <dbReference type="Rhea" id="RHEA:36683"/>
        <dbReference type="Rhea" id="RHEA-COMP:10131"/>
        <dbReference type="Rhea" id="RHEA-COMP:11032"/>
        <dbReference type="ChEBI" id="CHEBI:29950"/>
        <dbReference type="ChEBI" id="CHEBI:57287"/>
        <dbReference type="ChEBI" id="CHEBI:57379"/>
        <dbReference type="ChEBI" id="CHEBI:74151"/>
        <dbReference type="EC" id="2.3.1.225"/>
    </reaction>
</comment>